<reference evidence="1" key="1">
    <citation type="submission" date="2023-12" db="EMBL/GenBank/DDBJ databases">
        <title>Fervidustalea candida gen. nov., sp. nov., a novel member of the family Paenibacillaceae isolated from a geothermal area.</title>
        <authorList>
            <person name="Li W.-J."/>
            <person name="Jiao J.-Y."/>
            <person name="Chen Y."/>
        </authorList>
    </citation>
    <scope>NUCLEOTIDE SEQUENCE</scope>
    <source>
        <strain evidence="1">SYSU GA230002</strain>
    </source>
</reference>
<dbReference type="Proteomes" id="UP001310386">
    <property type="component" value="Unassembled WGS sequence"/>
</dbReference>
<evidence type="ECO:0000313" key="1">
    <source>
        <dbReference type="EMBL" id="MEB3102932.1"/>
    </source>
</evidence>
<gene>
    <name evidence="1" type="ORF">VF724_14845</name>
</gene>
<proteinExistence type="predicted"/>
<keyword evidence="2" id="KW-1185">Reference proteome</keyword>
<dbReference type="EMBL" id="JAYJLD010000024">
    <property type="protein sequence ID" value="MEB3102932.1"/>
    <property type="molecule type" value="Genomic_DNA"/>
</dbReference>
<name>A0ABU5ZM42_9BACL</name>
<sequence length="77" mass="9016">MYSRKKSYEELEKEITEIWSCSNEGCKGWMRDNFAFEVVPTCHLCQSPMIKGMKSLPIVVNTNQNQKFLKKGIKINR</sequence>
<organism evidence="1 2">
    <name type="scientific">Ferviditalea candida</name>
    <dbReference type="NCBI Taxonomy" id="3108399"/>
    <lineage>
        <taxon>Bacteria</taxon>
        <taxon>Bacillati</taxon>
        <taxon>Bacillota</taxon>
        <taxon>Bacilli</taxon>
        <taxon>Bacillales</taxon>
        <taxon>Paenibacillaceae</taxon>
        <taxon>Ferviditalea</taxon>
    </lineage>
</organism>
<protein>
    <submittedName>
        <fullName evidence="1">Cold-shock protein</fullName>
    </submittedName>
</protein>
<accession>A0ABU5ZM42</accession>
<dbReference type="InterPro" id="IPR025916">
    <property type="entry name" value="YdjO"/>
</dbReference>
<evidence type="ECO:0000313" key="2">
    <source>
        <dbReference type="Proteomes" id="UP001310386"/>
    </source>
</evidence>
<comment type="caution">
    <text evidence="1">The sequence shown here is derived from an EMBL/GenBank/DDBJ whole genome shotgun (WGS) entry which is preliminary data.</text>
</comment>
<dbReference type="RefSeq" id="WP_371755054.1">
    <property type="nucleotide sequence ID" value="NZ_JAYJLD010000024.1"/>
</dbReference>
<dbReference type="Pfam" id="PF14169">
    <property type="entry name" value="YdjO"/>
    <property type="match status" value="1"/>
</dbReference>